<name>A0AA48GM36_9BACT</name>
<keyword evidence="3" id="KW-1185">Reference proteome</keyword>
<organism evidence="2 3">
    <name type="scientific">Mesoterricola silvestris</name>
    <dbReference type="NCBI Taxonomy" id="2927979"/>
    <lineage>
        <taxon>Bacteria</taxon>
        <taxon>Pseudomonadati</taxon>
        <taxon>Acidobacteriota</taxon>
        <taxon>Holophagae</taxon>
        <taxon>Holophagales</taxon>
        <taxon>Holophagaceae</taxon>
        <taxon>Mesoterricola</taxon>
    </lineage>
</organism>
<dbReference type="KEGG" id="msil:METEAL_11690"/>
<dbReference type="Pfam" id="PF21758">
    <property type="entry name" value="PAC_bac"/>
    <property type="match status" value="1"/>
</dbReference>
<evidence type="ECO:0000259" key="1">
    <source>
        <dbReference type="Pfam" id="PF21758"/>
    </source>
</evidence>
<evidence type="ECO:0000313" key="2">
    <source>
        <dbReference type="EMBL" id="BDU71995.1"/>
    </source>
</evidence>
<dbReference type="EMBL" id="AP027080">
    <property type="protein sequence ID" value="BDU71995.1"/>
    <property type="molecule type" value="Genomic_DNA"/>
</dbReference>
<feature type="domain" description="Prenylated flavin chaperone LpdD-like" evidence="1">
    <location>
        <begin position="10"/>
        <end position="118"/>
    </location>
</feature>
<accession>A0AA48GM36</accession>
<dbReference type="Proteomes" id="UP001238179">
    <property type="component" value="Chromosome"/>
</dbReference>
<gene>
    <name evidence="2" type="ORF">METEAL_11690</name>
</gene>
<reference evidence="3" key="1">
    <citation type="journal article" date="2023" name="Int. J. Syst. Evol. Microbiol.">
        <title>Mesoterricola silvestris gen. nov., sp. nov., Mesoterricola sediminis sp. nov., Geothrix oryzae sp. nov., Geothrix edaphica sp. nov., Geothrix rubra sp. nov., and Geothrix limicola sp. nov., six novel members of Acidobacteriota isolated from soils.</title>
        <authorList>
            <person name="Itoh H."/>
            <person name="Sugisawa Y."/>
            <person name="Mise K."/>
            <person name="Xu Z."/>
            <person name="Kuniyasu M."/>
            <person name="Ushijima N."/>
            <person name="Kawano K."/>
            <person name="Kobayashi E."/>
            <person name="Shiratori Y."/>
            <person name="Masuda Y."/>
            <person name="Senoo K."/>
        </authorList>
    </citation>
    <scope>NUCLEOTIDE SEQUENCE [LARGE SCALE GENOMIC DNA]</scope>
    <source>
        <strain evidence="3">W79</strain>
    </source>
</reference>
<evidence type="ECO:0000313" key="3">
    <source>
        <dbReference type="Proteomes" id="UP001238179"/>
    </source>
</evidence>
<dbReference type="AlphaFoldDB" id="A0AA48GM36"/>
<sequence length="120" mass="12667">MEPITLTASRGRVALRMTCVPMGRDLSVSLSGGDREHIGAVALGLPRPKGDGATTSVLAVLGHREDDLARSIATRLASRLGVAVSVACGIHVDDIRREELPVVLEMSGELADKLASQLER</sequence>
<protein>
    <recommendedName>
        <fullName evidence="1">Prenylated flavin chaperone LpdD-like domain-containing protein</fullName>
    </recommendedName>
</protein>
<dbReference type="RefSeq" id="WP_316414897.1">
    <property type="nucleotide sequence ID" value="NZ_AP027080.1"/>
</dbReference>
<dbReference type="InterPro" id="IPR048844">
    <property type="entry name" value="LpdD_chaperone-like"/>
</dbReference>
<proteinExistence type="predicted"/>